<proteinExistence type="predicted"/>
<protein>
    <submittedName>
        <fullName evidence="3">PglZ domain-containing protein</fullName>
    </submittedName>
</protein>
<dbReference type="PANTHER" id="PTHR43228:SF1">
    <property type="entry name" value="TWO-COMPONENT RESPONSE REGULATOR ARR22"/>
    <property type="match status" value="1"/>
</dbReference>
<dbReference type="Gene3D" id="3.40.720.10">
    <property type="entry name" value="Alkaline Phosphatase, subunit A"/>
    <property type="match status" value="1"/>
</dbReference>
<dbReference type="GO" id="GO:0000160">
    <property type="term" value="P:phosphorelay signal transduction system"/>
    <property type="evidence" value="ECO:0007669"/>
    <property type="project" value="InterPro"/>
</dbReference>
<accession>A0A3D4VC56</accession>
<dbReference type="SMART" id="SM00448">
    <property type="entry name" value="REC"/>
    <property type="match status" value="1"/>
</dbReference>
<name>A0A3D4VC56_9BACT</name>
<dbReference type="AlphaFoldDB" id="A0A3D4VC56"/>
<dbReference type="OMA" id="FAYPNNY"/>
<reference evidence="3 4" key="1">
    <citation type="journal article" date="2018" name="Nat. Biotechnol.">
        <title>A standardized bacterial taxonomy based on genome phylogeny substantially revises the tree of life.</title>
        <authorList>
            <person name="Parks D.H."/>
            <person name="Chuvochina M."/>
            <person name="Waite D.W."/>
            <person name="Rinke C."/>
            <person name="Skarshewski A."/>
            <person name="Chaumeil P.A."/>
            <person name="Hugenholtz P."/>
        </authorList>
    </citation>
    <scope>NUCLEOTIDE SEQUENCE [LARGE SCALE GENOMIC DNA]</scope>
    <source>
        <strain evidence="3">UBA8844</strain>
    </source>
</reference>
<dbReference type="InterPro" id="IPR011006">
    <property type="entry name" value="CheY-like_superfamily"/>
</dbReference>
<dbReference type="Pfam" id="PF00072">
    <property type="entry name" value="Response_reg"/>
    <property type="match status" value="1"/>
</dbReference>
<dbReference type="InterPro" id="IPR052048">
    <property type="entry name" value="ST_Response_Regulator"/>
</dbReference>
<keyword evidence="1" id="KW-0597">Phosphoprotein</keyword>
<feature type="modified residue" description="4-aspartylphosphate" evidence="1">
    <location>
        <position position="56"/>
    </location>
</feature>
<dbReference type="InterPro" id="IPR001789">
    <property type="entry name" value="Sig_transdc_resp-reg_receiver"/>
</dbReference>
<evidence type="ECO:0000313" key="4">
    <source>
        <dbReference type="Proteomes" id="UP000264071"/>
    </source>
</evidence>
<dbReference type="Gene3D" id="3.40.50.2300">
    <property type="match status" value="1"/>
</dbReference>
<dbReference type="PANTHER" id="PTHR43228">
    <property type="entry name" value="TWO-COMPONENT RESPONSE REGULATOR"/>
    <property type="match status" value="1"/>
</dbReference>
<dbReference type="SUPFAM" id="SSF53649">
    <property type="entry name" value="Alkaline phosphatase-like"/>
    <property type="match status" value="1"/>
</dbReference>
<evidence type="ECO:0000313" key="3">
    <source>
        <dbReference type="EMBL" id="HCT58716.1"/>
    </source>
</evidence>
<dbReference type="InterPro" id="IPR017850">
    <property type="entry name" value="Alkaline_phosphatase_core_sf"/>
</dbReference>
<feature type="domain" description="Response regulatory" evidence="2">
    <location>
        <begin position="7"/>
        <end position="121"/>
    </location>
</feature>
<dbReference type="Proteomes" id="UP000264071">
    <property type="component" value="Unassembled WGS sequence"/>
</dbReference>
<dbReference type="SUPFAM" id="SSF52172">
    <property type="entry name" value="CheY-like"/>
    <property type="match status" value="1"/>
</dbReference>
<dbReference type="Pfam" id="PF08665">
    <property type="entry name" value="PglZ"/>
    <property type="match status" value="1"/>
</dbReference>
<comment type="caution">
    <text evidence="3">The sequence shown here is derived from an EMBL/GenBank/DDBJ whole genome shotgun (WGS) entry which is preliminary data.</text>
</comment>
<gene>
    <name evidence="3" type="ORF">DGD08_16035</name>
</gene>
<dbReference type="CDD" id="cd00156">
    <property type="entry name" value="REC"/>
    <property type="match status" value="1"/>
</dbReference>
<dbReference type="PROSITE" id="PS50110">
    <property type="entry name" value="RESPONSE_REGULATORY"/>
    <property type="match status" value="1"/>
</dbReference>
<evidence type="ECO:0000259" key="2">
    <source>
        <dbReference type="PROSITE" id="PS50110"/>
    </source>
</evidence>
<dbReference type="EMBL" id="DPIY01000011">
    <property type="protein sequence ID" value="HCT58716.1"/>
    <property type="molecule type" value="Genomic_DNA"/>
</dbReference>
<evidence type="ECO:0000256" key="1">
    <source>
        <dbReference type="PROSITE-ProRule" id="PRU00169"/>
    </source>
</evidence>
<organism evidence="3 4">
    <name type="scientific">Gemmatimonas aurantiaca</name>
    <dbReference type="NCBI Taxonomy" id="173480"/>
    <lineage>
        <taxon>Bacteria</taxon>
        <taxon>Pseudomonadati</taxon>
        <taxon>Gemmatimonadota</taxon>
        <taxon>Gemmatimonadia</taxon>
        <taxon>Gemmatimonadales</taxon>
        <taxon>Gemmatimonadaceae</taxon>
        <taxon>Gemmatimonas</taxon>
    </lineage>
</organism>
<sequence>MAQPAKTILWVDDEAELLEPHRLLLEDKGYRVETATNADDALELLRRHTYDLVLLDEQMPGTRGLDAYRDIREISPTLPVVMVTKSEEDTTLKEAIGANIRDYLVKPVTPRQVLTVITRILDGPLIRSQALARAFVERFRAIESERYAGLDWRGWIERFSELMQWDVDLADAGELGLHESLRGLYPDMHREFANFIRTEYPRWLRELDGDRPPLSVDVVTEFLLPLLARDRKAIFIVIDCLRLDQWRALEPSLNGLFDVETTHYYSILPTATPYARNALFSGLFPGEIAARFPDWWGERDDEALNAHEKELLVAHLAELNVTANVRYQKLTTAADSDDLERHLPAAIAGDGVHAFVFNFVDMLTHGRSESMILYEVARDEIALRALTRQWFERSALFSLLKEASRRNVSVVVTSDHGALHCNSPATVFAKRDATANLRYKFGEDIRAERPEQALLFSNPDDLRLPHRGPGNNTLMAAGDTFFVYPTKLREYQSRYRGSFLHGGVSPEECILPVSLLTPKR</sequence>